<gene>
    <name evidence="2" type="ORF">FO442_16080</name>
</gene>
<dbReference type="AlphaFoldDB" id="A0A556MJQ7"/>
<evidence type="ECO:0000256" key="1">
    <source>
        <dbReference type="SAM" id="Phobius"/>
    </source>
</evidence>
<accession>A0A556MJQ7</accession>
<keyword evidence="1" id="KW-0812">Transmembrane</keyword>
<evidence type="ECO:0000313" key="2">
    <source>
        <dbReference type="EMBL" id="TSJ40116.1"/>
    </source>
</evidence>
<name>A0A556MJQ7_9FLAO</name>
<feature type="transmembrane region" description="Helical" evidence="1">
    <location>
        <begin position="6"/>
        <end position="24"/>
    </location>
</feature>
<protein>
    <submittedName>
        <fullName evidence="2">SRPBCC family protein</fullName>
    </submittedName>
</protein>
<dbReference type="SUPFAM" id="SSF55961">
    <property type="entry name" value="Bet v1-like"/>
    <property type="match status" value="1"/>
</dbReference>
<organism evidence="2 3">
    <name type="scientific">Fluviicola chungangensis</name>
    <dbReference type="NCBI Taxonomy" id="2597671"/>
    <lineage>
        <taxon>Bacteria</taxon>
        <taxon>Pseudomonadati</taxon>
        <taxon>Bacteroidota</taxon>
        <taxon>Flavobacteriia</taxon>
        <taxon>Flavobacteriales</taxon>
        <taxon>Crocinitomicaceae</taxon>
        <taxon>Fluviicola</taxon>
    </lineage>
</organism>
<dbReference type="Proteomes" id="UP000316008">
    <property type="component" value="Unassembled WGS sequence"/>
</dbReference>
<dbReference type="CDD" id="cd07818">
    <property type="entry name" value="SRPBCC_1"/>
    <property type="match status" value="1"/>
</dbReference>
<keyword evidence="3" id="KW-1185">Reference proteome</keyword>
<reference evidence="2 3" key="1">
    <citation type="submission" date="2019-07" db="EMBL/GenBank/DDBJ databases">
        <authorList>
            <person name="Huq M.A."/>
        </authorList>
    </citation>
    <scope>NUCLEOTIDE SEQUENCE [LARGE SCALE GENOMIC DNA]</scope>
    <source>
        <strain evidence="2 3">MAH-3</strain>
    </source>
</reference>
<evidence type="ECO:0000313" key="3">
    <source>
        <dbReference type="Proteomes" id="UP000316008"/>
    </source>
</evidence>
<comment type="caution">
    <text evidence="2">The sequence shown here is derived from an EMBL/GenBank/DDBJ whole genome shotgun (WGS) entry which is preliminary data.</text>
</comment>
<keyword evidence="1" id="KW-0472">Membrane</keyword>
<dbReference type="RefSeq" id="WP_144334244.1">
    <property type="nucleotide sequence ID" value="NZ_VLPL01000009.1"/>
</dbReference>
<dbReference type="Gene3D" id="3.30.530.20">
    <property type="match status" value="1"/>
</dbReference>
<dbReference type="EMBL" id="VLPL01000009">
    <property type="protein sequence ID" value="TSJ40116.1"/>
    <property type="molecule type" value="Genomic_DNA"/>
</dbReference>
<dbReference type="InterPro" id="IPR023393">
    <property type="entry name" value="START-like_dom_sf"/>
</dbReference>
<keyword evidence="1" id="KW-1133">Transmembrane helix</keyword>
<proteinExistence type="predicted"/>
<dbReference type="OrthoDB" id="9807923at2"/>
<sequence>MMIVWIILGAIGGLIALVLIIAAFSKKEFAVERTVTVNKPLPETYDFLTSLQKQNQWSKWAQMDPNMKTTYIGTDKTVGFISKWESPHKQVGEGEQEIKKLIPNQRIENELRFEKPMKSVANAYFTVASEGDEHTHVAWGFTSRTPWPFNAFMLFFNMENAIGKDFEEGLGNMKKMIEAE</sequence>